<protein>
    <submittedName>
        <fullName evidence="1">Uncharacterized protein</fullName>
    </submittedName>
</protein>
<reference evidence="1 2" key="1">
    <citation type="submission" date="2014-06" db="EMBL/GenBank/DDBJ databases">
        <title>Draft genome sequence of iron oxidizing acidophile Leptospirillum ferriphilum DSM14647.</title>
        <authorList>
            <person name="Cardenas J.P."/>
            <person name="Lazcano M."/>
            <person name="Ossandon F.J."/>
            <person name="Corbett M."/>
            <person name="Holmes D.S."/>
            <person name="Watkin E."/>
        </authorList>
    </citation>
    <scope>NUCLEOTIDE SEQUENCE [LARGE SCALE GENOMIC DNA]</scope>
    <source>
        <strain evidence="1 2">DSM 14647</strain>
    </source>
</reference>
<accession>A0A094WEI4</accession>
<proteinExistence type="predicted"/>
<evidence type="ECO:0000313" key="2">
    <source>
        <dbReference type="Proteomes" id="UP000029452"/>
    </source>
</evidence>
<dbReference type="AlphaFoldDB" id="A0A094WEI4"/>
<sequence length="42" mass="4822">MNRSAGTKIENKGGRTRKAFRTFLDVVSKNRLRVIVTREMAL</sequence>
<evidence type="ECO:0000313" key="1">
    <source>
        <dbReference type="EMBL" id="KGA94950.1"/>
    </source>
</evidence>
<organism evidence="1 2">
    <name type="scientific">Leptospirillum ferriphilum</name>
    <dbReference type="NCBI Taxonomy" id="178606"/>
    <lineage>
        <taxon>Bacteria</taxon>
        <taxon>Pseudomonadati</taxon>
        <taxon>Nitrospirota</taxon>
        <taxon>Nitrospiria</taxon>
        <taxon>Nitrospirales</taxon>
        <taxon>Nitrospiraceae</taxon>
        <taxon>Leptospirillum</taxon>
    </lineage>
</organism>
<dbReference type="Proteomes" id="UP000029452">
    <property type="component" value="Unassembled WGS sequence"/>
</dbReference>
<name>A0A094WEI4_9BACT</name>
<gene>
    <name evidence="1" type="ORF">LptCag_2384</name>
</gene>
<comment type="caution">
    <text evidence="1">The sequence shown here is derived from an EMBL/GenBank/DDBJ whole genome shotgun (WGS) entry which is preliminary data.</text>
</comment>
<dbReference type="EMBL" id="JPGK01000001">
    <property type="protein sequence ID" value="KGA94950.1"/>
    <property type="molecule type" value="Genomic_DNA"/>
</dbReference>
<dbReference type="PATRIC" id="fig|178606.4.peg.162"/>